<organism evidence="1 2">
    <name type="scientific">Rhodococcus rhodochrous KG-21</name>
    <dbReference type="NCBI Taxonomy" id="1441923"/>
    <lineage>
        <taxon>Bacteria</taxon>
        <taxon>Bacillati</taxon>
        <taxon>Actinomycetota</taxon>
        <taxon>Actinomycetes</taxon>
        <taxon>Mycobacteriales</taxon>
        <taxon>Nocardiaceae</taxon>
        <taxon>Rhodococcus</taxon>
    </lineage>
</organism>
<comment type="caution">
    <text evidence="1">The sequence shown here is derived from an EMBL/GenBank/DDBJ whole genome shotgun (WGS) entry which is preliminary data.</text>
</comment>
<evidence type="ECO:0000313" key="1">
    <source>
        <dbReference type="EMBL" id="KOS54129.1"/>
    </source>
</evidence>
<sequence length="64" mass="6662">MPSETVTVSAAVPVALSIPATVIVRVAPEPPKLTLVSGTNAGLLEDTDRFTSSEFGAHPWSVRS</sequence>
<accession>A0A0M8PKN3</accession>
<gene>
    <name evidence="1" type="ORF">Z051_21915</name>
</gene>
<name>A0A0M8PKN3_RHORH</name>
<evidence type="ECO:0000313" key="2">
    <source>
        <dbReference type="Proteomes" id="UP000037712"/>
    </source>
</evidence>
<dbReference type="AlphaFoldDB" id="A0A0M8PKN3"/>
<reference evidence="2" key="2">
    <citation type="submission" date="2015-01" db="EMBL/GenBank/DDBJ databases">
        <title>Draft genome sequence of potential hydrocarbon metabolising strain of Rhodococcus rhodochrous.</title>
        <authorList>
            <person name="Aggarwal R.K."/>
            <person name="Dawar C."/>
        </authorList>
    </citation>
    <scope>NUCLEOTIDE SEQUENCE [LARGE SCALE GENOMIC DNA]</scope>
    <source>
        <strain evidence="2">KG-21</strain>
    </source>
</reference>
<protein>
    <submittedName>
        <fullName evidence="1">Uncharacterized protein</fullName>
    </submittedName>
</protein>
<dbReference type="EMBL" id="AZYO01000079">
    <property type="protein sequence ID" value="KOS54129.1"/>
    <property type="molecule type" value="Genomic_DNA"/>
</dbReference>
<reference evidence="1 2" key="1">
    <citation type="journal article" date="2015" name="Genome Announc.">
        <title>Draft Genome Sequence of Rhodococcus rhodochrous Strain KG-21, a Soil Isolate from Oil Fields of Krishna-Godavari Basin, India.</title>
        <authorList>
            <person name="Dawar C."/>
            <person name="Aggarwal R.K."/>
        </authorList>
    </citation>
    <scope>NUCLEOTIDE SEQUENCE [LARGE SCALE GENOMIC DNA]</scope>
    <source>
        <strain evidence="1 2">KG-21</strain>
    </source>
</reference>
<dbReference type="Proteomes" id="UP000037712">
    <property type="component" value="Unassembled WGS sequence"/>
</dbReference>
<proteinExistence type="predicted"/>